<dbReference type="PRINTS" id="PR00830">
    <property type="entry name" value="ENDOLAPTASE"/>
</dbReference>
<dbReference type="InParanoid" id="A0A061AC63"/>
<dbReference type="PATRIC" id="fig|35623.3.peg.925"/>
<dbReference type="InterPro" id="IPR027065">
    <property type="entry name" value="Lon_Prtase"/>
</dbReference>
<dbReference type="EMBL" id="LK028559">
    <property type="protein sequence ID" value="CDR30999.1"/>
    <property type="molecule type" value="Genomic_DNA"/>
</dbReference>
<dbReference type="PANTHER" id="PTHR10046">
    <property type="entry name" value="ATP DEPENDENT LON PROTEASE FAMILY MEMBER"/>
    <property type="match status" value="1"/>
</dbReference>
<accession>A0A061AC63</accession>
<dbReference type="GO" id="GO:0006508">
    <property type="term" value="P:proteolysis"/>
    <property type="evidence" value="ECO:0007669"/>
    <property type="project" value="InterPro"/>
</dbReference>
<protein>
    <submittedName>
        <fullName evidence="3">Predicted secreted protein containing a PDZ domai</fullName>
    </submittedName>
</protein>
<dbReference type="GO" id="GO:0030163">
    <property type="term" value="P:protein catabolic process"/>
    <property type="evidence" value="ECO:0007669"/>
    <property type="project" value="InterPro"/>
</dbReference>
<organism evidence="3 4">
    <name type="scientific">Acholeplasma oculi</name>
    <dbReference type="NCBI Taxonomy" id="35623"/>
    <lineage>
        <taxon>Bacteria</taxon>
        <taxon>Bacillati</taxon>
        <taxon>Mycoplasmatota</taxon>
        <taxon>Mollicutes</taxon>
        <taxon>Acholeplasmatales</taxon>
        <taxon>Acholeplasmataceae</taxon>
        <taxon>Acholeplasma</taxon>
    </lineage>
</organism>
<reference evidence="4" key="1">
    <citation type="submission" date="2014-05" db="EMBL/GenBank/DDBJ databases">
        <authorList>
            <person name="Kube M."/>
        </authorList>
    </citation>
    <scope>NUCLEOTIDE SEQUENCE [LARGE SCALE GENOMIC DNA]</scope>
</reference>
<feature type="domain" description="Lon proteolytic" evidence="2">
    <location>
        <begin position="221"/>
        <end position="315"/>
    </location>
</feature>
<evidence type="ECO:0000259" key="2">
    <source>
        <dbReference type="Pfam" id="PF05362"/>
    </source>
</evidence>
<evidence type="ECO:0000256" key="1">
    <source>
        <dbReference type="SAM" id="Phobius"/>
    </source>
</evidence>
<keyword evidence="1" id="KW-1133">Transmembrane helix</keyword>
<dbReference type="GO" id="GO:0005524">
    <property type="term" value="F:ATP binding"/>
    <property type="evidence" value="ECO:0007669"/>
    <property type="project" value="InterPro"/>
</dbReference>
<dbReference type="SUPFAM" id="SSF54211">
    <property type="entry name" value="Ribosomal protein S5 domain 2-like"/>
    <property type="match status" value="1"/>
</dbReference>
<gene>
    <name evidence="3" type="ORF">Aocu_09260</name>
</gene>
<dbReference type="InterPro" id="IPR036034">
    <property type="entry name" value="PDZ_sf"/>
</dbReference>
<dbReference type="STRING" id="35623.Aocu_09260"/>
<evidence type="ECO:0000313" key="3">
    <source>
        <dbReference type="EMBL" id="CDR30999.1"/>
    </source>
</evidence>
<dbReference type="InterPro" id="IPR020568">
    <property type="entry name" value="Ribosomal_Su5_D2-typ_SF"/>
</dbReference>
<dbReference type="Proteomes" id="UP000032434">
    <property type="component" value="Chromosome 1"/>
</dbReference>
<feature type="transmembrane region" description="Helical" evidence="1">
    <location>
        <begin position="12"/>
        <end position="31"/>
    </location>
</feature>
<dbReference type="GO" id="GO:0004176">
    <property type="term" value="F:ATP-dependent peptidase activity"/>
    <property type="evidence" value="ECO:0007669"/>
    <property type="project" value="InterPro"/>
</dbReference>
<dbReference type="Gene3D" id="3.30.230.10">
    <property type="match status" value="1"/>
</dbReference>
<evidence type="ECO:0000313" key="4">
    <source>
        <dbReference type="Proteomes" id="UP000032434"/>
    </source>
</evidence>
<keyword evidence="1" id="KW-0812">Transmembrane</keyword>
<dbReference type="FunCoup" id="A0A061AC63">
    <property type="interactions" value="6"/>
</dbReference>
<dbReference type="SUPFAM" id="SSF50156">
    <property type="entry name" value="PDZ domain-like"/>
    <property type="match status" value="1"/>
</dbReference>
<keyword evidence="1" id="KW-0472">Membrane</keyword>
<dbReference type="OrthoDB" id="2356897at2"/>
<dbReference type="KEGG" id="aoc:Aocu_09260"/>
<name>A0A061AC63_9MOLU</name>
<dbReference type="AlphaFoldDB" id="A0A061AC63"/>
<keyword evidence="4" id="KW-1185">Reference proteome</keyword>
<proteinExistence type="predicted"/>
<dbReference type="GO" id="GO:0004252">
    <property type="term" value="F:serine-type endopeptidase activity"/>
    <property type="evidence" value="ECO:0007669"/>
    <property type="project" value="InterPro"/>
</dbReference>
<dbReference type="InterPro" id="IPR014721">
    <property type="entry name" value="Ribsml_uS5_D2-typ_fold_subgr"/>
</dbReference>
<dbReference type="HOGENOM" id="CLU_854254_0_0_14"/>
<dbReference type="InterPro" id="IPR008269">
    <property type="entry name" value="Lon_proteolytic"/>
</dbReference>
<dbReference type="Pfam" id="PF05362">
    <property type="entry name" value="Lon_C"/>
    <property type="match status" value="1"/>
</dbReference>
<sequence length="325" mass="37003">MKVSPSIKKIFHTFIFAYVFLMIALTVPTNFSVTAPNETRIANTMIQMNGYEQSSHFKTISVLTMSRITPFARMLYLMLEEFDISLMGVYESQLTMGEERLRSNIQKQASFEQSLITAYELAKLKNPTVSIDYEWVGMIVDYREAKHQNLNIGDIILDVNEQDFSDYETMGNYFLEQDSTVVIEVLRNQETLSITLDKSSLDVFRFYPKYNIVSSNPTFELPGQSVFSGGPSAGMMYTLSIYFALVDDLTIDVDIVGTGTIRYNQEVGNIGGLRQKAYGAIKEGIKHFIIPYNQYGEISDLSDRIHIYPVKNILEAIEVVYEISN</sequence>